<keyword evidence="2" id="KW-1185">Reference proteome</keyword>
<accession>A0A1M7CKU7</accession>
<dbReference type="AlphaFoldDB" id="A0A1M7CKU7"/>
<dbReference type="OrthoDB" id="7060517at2"/>
<dbReference type="InterPro" id="IPR053825">
    <property type="entry name" value="DUF7009"/>
</dbReference>
<dbReference type="EMBL" id="FRAS01000018">
    <property type="protein sequence ID" value="SHL67449.1"/>
    <property type="molecule type" value="Genomic_DNA"/>
</dbReference>
<gene>
    <name evidence="1" type="ORF">SAMN02746009_03185</name>
</gene>
<dbReference type="RefSeq" id="WP_073287214.1">
    <property type="nucleotide sequence ID" value="NZ_FRAS01000018.1"/>
</dbReference>
<dbReference type="Proteomes" id="UP000183947">
    <property type="component" value="Unassembled WGS sequence"/>
</dbReference>
<sequence length="110" mass="11823">MKLRLEDNTLRLRLSAEEVADFGRTGQLQTVVPLGPAALDTLTYVLVRAAGLGGLELQLAYSPGHITVQVPAAVADEWTASETISLRCSYPVAGNQVLHILVEKDLGCKH</sequence>
<protein>
    <submittedName>
        <fullName evidence="1">Uncharacterized protein</fullName>
    </submittedName>
</protein>
<proteinExistence type="predicted"/>
<evidence type="ECO:0000313" key="1">
    <source>
        <dbReference type="EMBL" id="SHL67449.1"/>
    </source>
</evidence>
<dbReference type="Pfam" id="PF22668">
    <property type="entry name" value="DUF7009"/>
    <property type="match status" value="1"/>
</dbReference>
<reference evidence="2" key="1">
    <citation type="submission" date="2016-11" db="EMBL/GenBank/DDBJ databases">
        <authorList>
            <person name="Varghese N."/>
            <person name="Submissions S."/>
        </authorList>
    </citation>
    <scope>NUCLEOTIDE SEQUENCE [LARGE SCALE GENOMIC DNA]</scope>
    <source>
        <strain evidence="2">DSM 18569</strain>
    </source>
</reference>
<evidence type="ECO:0000313" key="2">
    <source>
        <dbReference type="Proteomes" id="UP000183947"/>
    </source>
</evidence>
<organism evidence="1 2">
    <name type="scientific">Hymenobacter psychrotolerans DSM 18569</name>
    <dbReference type="NCBI Taxonomy" id="1121959"/>
    <lineage>
        <taxon>Bacteria</taxon>
        <taxon>Pseudomonadati</taxon>
        <taxon>Bacteroidota</taxon>
        <taxon>Cytophagia</taxon>
        <taxon>Cytophagales</taxon>
        <taxon>Hymenobacteraceae</taxon>
        <taxon>Hymenobacter</taxon>
    </lineage>
</organism>
<name>A0A1M7CKU7_9BACT</name>
<dbReference type="STRING" id="1121959.SAMN02746009_03185"/>